<organism evidence="2 3">
    <name type="scientific">Lophiostoma macrostomum CBS 122681</name>
    <dbReference type="NCBI Taxonomy" id="1314788"/>
    <lineage>
        <taxon>Eukaryota</taxon>
        <taxon>Fungi</taxon>
        <taxon>Dikarya</taxon>
        <taxon>Ascomycota</taxon>
        <taxon>Pezizomycotina</taxon>
        <taxon>Dothideomycetes</taxon>
        <taxon>Pleosporomycetidae</taxon>
        <taxon>Pleosporales</taxon>
        <taxon>Lophiostomataceae</taxon>
        <taxon>Lophiostoma</taxon>
    </lineage>
</organism>
<protein>
    <submittedName>
        <fullName evidence="2">Uncharacterized protein</fullName>
    </submittedName>
</protein>
<evidence type="ECO:0000256" key="1">
    <source>
        <dbReference type="SAM" id="MobiDB-lite"/>
    </source>
</evidence>
<feature type="region of interest" description="Disordered" evidence="1">
    <location>
        <begin position="1"/>
        <end position="135"/>
    </location>
</feature>
<evidence type="ECO:0000313" key="2">
    <source>
        <dbReference type="EMBL" id="KAF2649317.1"/>
    </source>
</evidence>
<feature type="compositionally biased region" description="Polar residues" evidence="1">
    <location>
        <begin position="116"/>
        <end position="128"/>
    </location>
</feature>
<feature type="compositionally biased region" description="Low complexity" evidence="1">
    <location>
        <begin position="416"/>
        <end position="433"/>
    </location>
</feature>
<reference evidence="2" key="1">
    <citation type="journal article" date="2020" name="Stud. Mycol.">
        <title>101 Dothideomycetes genomes: a test case for predicting lifestyles and emergence of pathogens.</title>
        <authorList>
            <person name="Haridas S."/>
            <person name="Albert R."/>
            <person name="Binder M."/>
            <person name="Bloem J."/>
            <person name="Labutti K."/>
            <person name="Salamov A."/>
            <person name="Andreopoulos B."/>
            <person name="Baker S."/>
            <person name="Barry K."/>
            <person name="Bills G."/>
            <person name="Bluhm B."/>
            <person name="Cannon C."/>
            <person name="Castanera R."/>
            <person name="Culley D."/>
            <person name="Daum C."/>
            <person name="Ezra D."/>
            <person name="Gonzalez J."/>
            <person name="Henrissat B."/>
            <person name="Kuo A."/>
            <person name="Liang C."/>
            <person name="Lipzen A."/>
            <person name="Lutzoni F."/>
            <person name="Magnuson J."/>
            <person name="Mondo S."/>
            <person name="Nolan M."/>
            <person name="Ohm R."/>
            <person name="Pangilinan J."/>
            <person name="Park H.-J."/>
            <person name="Ramirez L."/>
            <person name="Alfaro M."/>
            <person name="Sun H."/>
            <person name="Tritt A."/>
            <person name="Yoshinaga Y."/>
            <person name="Zwiers L.-H."/>
            <person name="Turgeon B."/>
            <person name="Goodwin S."/>
            <person name="Spatafora J."/>
            <person name="Crous P."/>
            <person name="Grigoriev I."/>
        </authorList>
    </citation>
    <scope>NUCLEOTIDE SEQUENCE</scope>
    <source>
        <strain evidence="2">CBS 122681</strain>
    </source>
</reference>
<dbReference type="AlphaFoldDB" id="A0A6A6SQQ6"/>
<evidence type="ECO:0000313" key="3">
    <source>
        <dbReference type="Proteomes" id="UP000799324"/>
    </source>
</evidence>
<name>A0A6A6SQQ6_9PLEO</name>
<accession>A0A6A6SQQ6</accession>
<feature type="region of interest" description="Disordered" evidence="1">
    <location>
        <begin position="150"/>
        <end position="176"/>
    </location>
</feature>
<proteinExistence type="predicted"/>
<keyword evidence="3" id="KW-1185">Reference proteome</keyword>
<feature type="region of interest" description="Disordered" evidence="1">
    <location>
        <begin position="475"/>
        <end position="494"/>
    </location>
</feature>
<feature type="compositionally biased region" description="Polar residues" evidence="1">
    <location>
        <begin position="161"/>
        <end position="171"/>
    </location>
</feature>
<feature type="region of interest" description="Disordered" evidence="1">
    <location>
        <begin position="285"/>
        <end position="335"/>
    </location>
</feature>
<dbReference type="EMBL" id="MU004497">
    <property type="protein sequence ID" value="KAF2649317.1"/>
    <property type="molecule type" value="Genomic_DNA"/>
</dbReference>
<sequence>MSSKSFGFPPNSSSSNVGFDGLNSLPAYQMSPLEPSPREGMRTSDLNTDPCPLPASQDIEKANQSPRKASFFSRLSIPNIVSKRDGHVRLREHENSTSDEDDLSEKTDGGPDSTVIVKTSVPNPTSAPASLKRPQNRRSSILEAFGSAIRSKMTRTRKDSSMCTTPASSRSSRTEDMTTAGLQSIQGQCSDGYISSMDAAFELAAVEGRLRLSPSSEDRLDGSSNYWRRKSYRLSVPSSFKRRAPGSGSPGPDDIEYYEWCPCTPTPETNSDAGLRRKESHRWGSLRNWSPAPAQRRMHPRQFSSISRGRRKISKGKQAVPRQPPSCPSSVDGFTVVDHPKRTGIAIKDDVPSSPKDLGVLPCTDSVSVRNIPMATFSPAPGTPLKPLTRIHDNTPCHESAISEQPYSCSSSLIALHPHSPSQPPRSLSPLAEPADHDSSASDASWDAFDLAATEPFELTLAAYRFGLSSFYSSPEHHVEPESSSPPQHPGLVVEPARPDLLQPELHLVKDADARSTISQRTGIDHDLHTEGLQLTRMDARANDGVPDMIYLHGFGDAS</sequence>
<feature type="region of interest" description="Disordered" evidence="1">
    <location>
        <begin position="413"/>
        <end position="442"/>
    </location>
</feature>
<gene>
    <name evidence="2" type="ORF">K491DRAFT_721768</name>
</gene>
<feature type="compositionally biased region" description="Low complexity" evidence="1">
    <location>
        <begin position="1"/>
        <end position="16"/>
    </location>
</feature>
<feature type="compositionally biased region" description="Basic and acidic residues" evidence="1">
    <location>
        <begin position="82"/>
        <end position="96"/>
    </location>
</feature>
<dbReference type="Proteomes" id="UP000799324">
    <property type="component" value="Unassembled WGS sequence"/>
</dbReference>